<reference evidence="1" key="1">
    <citation type="submission" date="2020-05" db="EMBL/GenBank/DDBJ databases">
        <title>WGS assembly of Panicum virgatum.</title>
        <authorList>
            <person name="Lovell J.T."/>
            <person name="Jenkins J."/>
            <person name="Shu S."/>
            <person name="Juenger T.E."/>
            <person name="Schmutz J."/>
        </authorList>
    </citation>
    <scope>NUCLEOTIDE SEQUENCE</scope>
    <source>
        <strain evidence="1">AP13</strain>
    </source>
</reference>
<protein>
    <submittedName>
        <fullName evidence="1">Uncharacterized protein</fullName>
    </submittedName>
</protein>
<dbReference type="InterPro" id="IPR039313">
    <property type="entry name" value="HIT4"/>
</dbReference>
<dbReference type="AlphaFoldDB" id="A0A8T0PKD2"/>
<dbReference type="PANTHER" id="PTHR33704:SF5">
    <property type="match status" value="1"/>
</dbReference>
<dbReference type="EMBL" id="CM029051">
    <property type="protein sequence ID" value="KAG2559596.1"/>
    <property type="molecule type" value="Genomic_DNA"/>
</dbReference>
<accession>A0A8T0PKD2</accession>
<name>A0A8T0PKD2_PANVG</name>
<keyword evidence="2" id="KW-1185">Reference proteome</keyword>
<organism evidence="1 2">
    <name type="scientific">Panicum virgatum</name>
    <name type="common">Blackwell switchgrass</name>
    <dbReference type="NCBI Taxonomy" id="38727"/>
    <lineage>
        <taxon>Eukaryota</taxon>
        <taxon>Viridiplantae</taxon>
        <taxon>Streptophyta</taxon>
        <taxon>Embryophyta</taxon>
        <taxon>Tracheophyta</taxon>
        <taxon>Spermatophyta</taxon>
        <taxon>Magnoliopsida</taxon>
        <taxon>Liliopsida</taxon>
        <taxon>Poales</taxon>
        <taxon>Poaceae</taxon>
        <taxon>PACMAD clade</taxon>
        <taxon>Panicoideae</taxon>
        <taxon>Panicodae</taxon>
        <taxon>Paniceae</taxon>
        <taxon>Panicinae</taxon>
        <taxon>Panicum</taxon>
        <taxon>Panicum sect. Hiantes</taxon>
    </lineage>
</organism>
<dbReference type="PANTHER" id="PTHR33704">
    <property type="entry name" value="PROTEIN HEAT INTOLERANT 4-RELATED"/>
    <property type="match status" value="1"/>
</dbReference>
<proteinExistence type="predicted"/>
<dbReference type="Proteomes" id="UP000823388">
    <property type="component" value="Chromosome 8K"/>
</dbReference>
<sequence>MEHSPRERDLSVQEDLWLSAFPIGTEWESIDKIKEFNWNFENLEKTLEEGGKLYGKTIYLFVSTEPQLLDVNGEVKVVLIPFVVAVDCPFPPSDKIDIYSFQTGKEEIVPMKEMKMAWVPYVPVRTGLAELKAWKQKYSLSVAPSGRLRELTILATPCPVS</sequence>
<evidence type="ECO:0000313" key="1">
    <source>
        <dbReference type="EMBL" id="KAG2559596.1"/>
    </source>
</evidence>
<comment type="caution">
    <text evidence="1">The sequence shown here is derived from an EMBL/GenBank/DDBJ whole genome shotgun (WGS) entry which is preliminary data.</text>
</comment>
<gene>
    <name evidence="1" type="ORF">PVAP13_8KG177350</name>
</gene>
<evidence type="ECO:0000313" key="2">
    <source>
        <dbReference type="Proteomes" id="UP000823388"/>
    </source>
</evidence>
<dbReference type="GO" id="GO:1900034">
    <property type="term" value="P:regulation of cellular response to heat"/>
    <property type="evidence" value="ECO:0007669"/>
    <property type="project" value="InterPro"/>
</dbReference>